<evidence type="ECO:0000313" key="2">
    <source>
        <dbReference type="EMBL" id="TDG00913.1"/>
    </source>
</evidence>
<dbReference type="InterPro" id="IPR019065">
    <property type="entry name" value="RE_NgoFVII_N"/>
</dbReference>
<dbReference type="Proteomes" id="UP000295636">
    <property type="component" value="Unassembled WGS sequence"/>
</dbReference>
<keyword evidence="2" id="KW-0255">Endonuclease</keyword>
<feature type="domain" description="Restriction endonuclease type II NgoFVII N-terminal" evidence="1">
    <location>
        <begin position="18"/>
        <end position="142"/>
    </location>
</feature>
<organism evidence="2 3">
    <name type="scientific">Paenibacillus piri</name>
    <dbReference type="NCBI Taxonomy" id="2547395"/>
    <lineage>
        <taxon>Bacteria</taxon>
        <taxon>Bacillati</taxon>
        <taxon>Bacillota</taxon>
        <taxon>Bacilli</taxon>
        <taxon>Bacillales</taxon>
        <taxon>Paenibacillaceae</taxon>
        <taxon>Paenibacillus</taxon>
    </lineage>
</organism>
<proteinExistence type="predicted"/>
<gene>
    <name evidence="2" type="ORF">E1757_04690</name>
</gene>
<dbReference type="RefSeq" id="WP_133225623.1">
    <property type="nucleotide sequence ID" value="NZ_SMRT01000001.1"/>
</dbReference>
<accession>A0A4R5KZ53</accession>
<dbReference type="OrthoDB" id="2557728at2"/>
<protein>
    <submittedName>
        <fullName evidence="2">NgoFVII family restriction endonuclease</fullName>
    </submittedName>
</protein>
<dbReference type="Pfam" id="PF09565">
    <property type="entry name" value="RE_NgoFVII"/>
    <property type="match status" value="1"/>
</dbReference>
<name>A0A4R5KZ53_9BACL</name>
<evidence type="ECO:0000259" key="1">
    <source>
        <dbReference type="Pfam" id="PF09565"/>
    </source>
</evidence>
<reference evidence="2 3" key="1">
    <citation type="submission" date="2019-03" db="EMBL/GenBank/DDBJ databases">
        <title>This is whole genome sequence of Paenibacillus sp MS74 strain.</title>
        <authorList>
            <person name="Trinh H.N."/>
        </authorList>
    </citation>
    <scope>NUCLEOTIDE SEQUENCE [LARGE SCALE GENOMIC DNA]</scope>
    <source>
        <strain evidence="2 3">MS74</strain>
    </source>
</reference>
<keyword evidence="2" id="KW-0540">Nuclease</keyword>
<dbReference type="EMBL" id="SMRT01000001">
    <property type="protein sequence ID" value="TDG00913.1"/>
    <property type="molecule type" value="Genomic_DNA"/>
</dbReference>
<dbReference type="Gene3D" id="3.30.870.10">
    <property type="entry name" value="Endonuclease Chain A"/>
    <property type="match status" value="1"/>
</dbReference>
<keyword evidence="3" id="KW-1185">Reference proteome</keyword>
<dbReference type="AlphaFoldDB" id="A0A4R5KZ53"/>
<comment type="caution">
    <text evidence="2">The sequence shown here is derived from an EMBL/GenBank/DDBJ whole genome shotgun (WGS) entry which is preliminary data.</text>
</comment>
<evidence type="ECO:0000313" key="3">
    <source>
        <dbReference type="Proteomes" id="UP000295636"/>
    </source>
</evidence>
<dbReference type="SUPFAM" id="SSF56024">
    <property type="entry name" value="Phospholipase D/nuclease"/>
    <property type="match status" value="1"/>
</dbReference>
<dbReference type="GO" id="GO:0004519">
    <property type="term" value="F:endonuclease activity"/>
    <property type="evidence" value="ECO:0007669"/>
    <property type="project" value="UniProtKB-KW"/>
</dbReference>
<sequence>MRVINNIATTHYDELKGLSKNADVLYIISPFLTESFDDIFSEIFTPAGIKGIVLITTLKDNDPDLFKKARSLRSLIANCSAKNIDFRVHIDNELHGKIYIASISGSPVNGIISSANFTGRGLKKNHEWGVVIDDSVELQKIIDDILRLSSLAIDPIELDCILTKIEDYARNRGIPGTPNIDLKVNNLIRRSGFKPGLRYFIKPVGYLQHPFEITRRLSRDTEKMHFSGEPKSVRIGDILICYGVGTTKLLGYFEVTSAPYVWDSTSRWKWELTAKNLCPDYSDSWVQFNNTISSIRKSFDPDAVINTNGGKTLGALQRGVDRIRLTEDFAKHVIDIIDNSI</sequence>
<keyword evidence="2" id="KW-0378">Hydrolase</keyword>